<evidence type="ECO:0000313" key="3">
    <source>
        <dbReference type="Proteomes" id="UP000886758"/>
    </source>
</evidence>
<dbReference type="AlphaFoldDB" id="A0A9D1GRG4"/>
<keyword evidence="1" id="KW-0812">Transmembrane</keyword>
<name>A0A9D1GRG4_9MOLU</name>
<organism evidence="2 3">
    <name type="scientific">Candidatus Pelethenecus faecipullorum</name>
    <dbReference type="NCBI Taxonomy" id="2840900"/>
    <lineage>
        <taxon>Bacteria</taxon>
        <taxon>Bacillati</taxon>
        <taxon>Mycoplasmatota</taxon>
        <taxon>Mollicutes</taxon>
        <taxon>Candidatus Pelethenecus</taxon>
    </lineage>
</organism>
<feature type="transmembrane region" description="Helical" evidence="1">
    <location>
        <begin position="12"/>
        <end position="31"/>
    </location>
</feature>
<gene>
    <name evidence="2" type="ORF">IAD46_01155</name>
</gene>
<reference evidence="2" key="2">
    <citation type="journal article" date="2021" name="PeerJ">
        <title>Extensive microbial diversity within the chicken gut microbiome revealed by metagenomics and culture.</title>
        <authorList>
            <person name="Gilroy R."/>
            <person name="Ravi A."/>
            <person name="Getino M."/>
            <person name="Pursley I."/>
            <person name="Horton D.L."/>
            <person name="Alikhan N.F."/>
            <person name="Baker D."/>
            <person name="Gharbi K."/>
            <person name="Hall N."/>
            <person name="Watson M."/>
            <person name="Adriaenssens E.M."/>
            <person name="Foster-Nyarko E."/>
            <person name="Jarju S."/>
            <person name="Secka A."/>
            <person name="Antonio M."/>
            <person name="Oren A."/>
            <person name="Chaudhuri R.R."/>
            <person name="La Ragione R."/>
            <person name="Hildebrand F."/>
            <person name="Pallen M.J."/>
        </authorList>
    </citation>
    <scope>NUCLEOTIDE SEQUENCE</scope>
    <source>
        <strain evidence="2">ChiW17-6978</strain>
    </source>
</reference>
<evidence type="ECO:0000256" key="1">
    <source>
        <dbReference type="SAM" id="Phobius"/>
    </source>
</evidence>
<dbReference type="Pfam" id="PF16079">
    <property type="entry name" value="Phage_holin_5_2"/>
    <property type="match status" value="1"/>
</dbReference>
<proteinExistence type="predicted"/>
<keyword evidence="1" id="KW-1133">Transmembrane helix</keyword>
<protein>
    <submittedName>
        <fullName evidence="2">Enolase</fullName>
    </submittedName>
</protein>
<keyword evidence="1" id="KW-0472">Membrane</keyword>
<accession>A0A9D1GRG4</accession>
<evidence type="ECO:0000313" key="2">
    <source>
        <dbReference type="EMBL" id="HIT49611.1"/>
    </source>
</evidence>
<reference evidence="2" key="1">
    <citation type="submission" date="2020-10" db="EMBL/GenBank/DDBJ databases">
        <authorList>
            <person name="Gilroy R."/>
        </authorList>
    </citation>
    <scope>NUCLEOTIDE SEQUENCE</scope>
    <source>
        <strain evidence="2">ChiW17-6978</strain>
    </source>
</reference>
<dbReference type="EMBL" id="DVLF01000037">
    <property type="protein sequence ID" value="HIT49611.1"/>
    <property type="molecule type" value="Genomic_DNA"/>
</dbReference>
<dbReference type="InterPro" id="IPR032111">
    <property type="entry name" value="Clostridium_phage_holin"/>
</dbReference>
<sequence length="77" mass="8490">MVIFKKEKQYKYIPMIVGGIGGVLGFTIYWVSPELLFDTTNPFVAIAVGIVSGLASTGGNELIKQITKKKEEKRNGR</sequence>
<dbReference type="Proteomes" id="UP000886758">
    <property type="component" value="Unassembled WGS sequence"/>
</dbReference>
<feature type="transmembrane region" description="Helical" evidence="1">
    <location>
        <begin position="43"/>
        <end position="63"/>
    </location>
</feature>
<comment type="caution">
    <text evidence="2">The sequence shown here is derived from an EMBL/GenBank/DDBJ whole genome shotgun (WGS) entry which is preliminary data.</text>
</comment>